<keyword evidence="1" id="KW-0547">Nucleotide-binding</keyword>
<dbReference type="PROSITE" id="PS51192">
    <property type="entry name" value="HELICASE_ATP_BIND_1"/>
    <property type="match status" value="1"/>
</dbReference>
<dbReference type="GO" id="GO:0016787">
    <property type="term" value="F:hydrolase activity"/>
    <property type="evidence" value="ECO:0007669"/>
    <property type="project" value="UniProtKB-KW"/>
</dbReference>
<dbReference type="SMART" id="SM00487">
    <property type="entry name" value="DEXDc"/>
    <property type="match status" value="1"/>
</dbReference>
<evidence type="ECO:0000259" key="6">
    <source>
        <dbReference type="PROSITE" id="PS51192"/>
    </source>
</evidence>
<reference evidence="9 10" key="1">
    <citation type="submission" date="2019-05" db="EMBL/GenBank/DDBJ databases">
        <title>The compact genome of Giardia muris reveals important steps in the evolution of intestinal protozoan parasites.</title>
        <authorList>
            <person name="Xu F."/>
            <person name="Jimenez-Gonzalez A."/>
            <person name="Einarsson E."/>
            <person name="Astvaldsson A."/>
            <person name="Peirasmaki D."/>
            <person name="Eckmann L."/>
            <person name="Andersson J.O."/>
            <person name="Svard S.G."/>
            <person name="Jerlstrom-Hultqvist J."/>
        </authorList>
    </citation>
    <scope>NUCLEOTIDE SEQUENCE [LARGE SCALE GENOMIC DNA]</scope>
    <source>
        <strain evidence="9 10">Roberts-Thomson</strain>
    </source>
</reference>
<dbReference type="SUPFAM" id="SSF52540">
    <property type="entry name" value="P-loop containing nucleoside triphosphate hydrolases"/>
    <property type="match status" value="1"/>
</dbReference>
<dbReference type="InterPro" id="IPR014001">
    <property type="entry name" value="Helicase_ATP-bd"/>
</dbReference>
<keyword evidence="2" id="KW-0378">Hydrolase</keyword>
<evidence type="ECO:0000256" key="1">
    <source>
        <dbReference type="ARBA" id="ARBA00022741"/>
    </source>
</evidence>
<dbReference type="GO" id="GO:0003676">
    <property type="term" value="F:nucleic acid binding"/>
    <property type="evidence" value="ECO:0007669"/>
    <property type="project" value="InterPro"/>
</dbReference>
<dbReference type="CDD" id="cd00268">
    <property type="entry name" value="DEADc"/>
    <property type="match status" value="1"/>
</dbReference>
<evidence type="ECO:0000313" key="10">
    <source>
        <dbReference type="Proteomes" id="UP000315496"/>
    </source>
</evidence>
<feature type="domain" description="DEAD-box RNA helicase Q" evidence="8">
    <location>
        <begin position="21"/>
        <end position="49"/>
    </location>
</feature>
<organism evidence="9 10">
    <name type="scientific">Giardia muris</name>
    <dbReference type="NCBI Taxonomy" id="5742"/>
    <lineage>
        <taxon>Eukaryota</taxon>
        <taxon>Metamonada</taxon>
        <taxon>Diplomonadida</taxon>
        <taxon>Hexamitidae</taxon>
        <taxon>Giardiinae</taxon>
        <taxon>Giardia</taxon>
    </lineage>
</organism>
<feature type="domain" description="Helicase C-terminal" evidence="7">
    <location>
        <begin position="237"/>
        <end position="404"/>
    </location>
</feature>
<evidence type="ECO:0000256" key="4">
    <source>
        <dbReference type="ARBA" id="ARBA00022840"/>
    </source>
</evidence>
<dbReference type="InterPro" id="IPR011545">
    <property type="entry name" value="DEAD/DEAH_box_helicase_dom"/>
</dbReference>
<proteinExistence type="predicted"/>
<dbReference type="Proteomes" id="UP000315496">
    <property type="component" value="Chromosome 2"/>
</dbReference>
<dbReference type="Gene3D" id="3.40.50.300">
    <property type="entry name" value="P-loop containing nucleotide triphosphate hydrolases"/>
    <property type="match status" value="2"/>
</dbReference>
<comment type="caution">
    <text evidence="9">The sequence shown here is derived from an EMBL/GenBank/DDBJ whole genome shotgun (WGS) entry which is preliminary data.</text>
</comment>
<evidence type="ECO:0000259" key="8">
    <source>
        <dbReference type="PROSITE" id="PS51195"/>
    </source>
</evidence>
<protein>
    <submittedName>
        <fullName evidence="9">Putative ATP-dependent RNA helicase p54</fullName>
    </submittedName>
</protein>
<evidence type="ECO:0000256" key="2">
    <source>
        <dbReference type="ARBA" id="ARBA00022801"/>
    </source>
</evidence>
<dbReference type="Pfam" id="PF00270">
    <property type="entry name" value="DEAD"/>
    <property type="match status" value="1"/>
</dbReference>
<sequence>MTYIPKTDTRLVTDDIRGSGQTFEQLGLKPELLRGLSEINFHTLTPIQERAIPPILEGRDVIARAKNGTGKTASFIIPALQMLDTTKTHVQALIMAHTRELAMQLSTVAKNIARAMPGVSSRVMCAIGGTPVGEDRERIKLNPLIIIATPGRLEQLITQRSLNLGQCNMVILDEADMLLSSNFLENVQNCLNSCSSPRRQTVLISATFPSSVENFCRGNLHQPVFINAMTDSLLLRGVTQYLAVVSEERFKVKLLSLLLKTLKVNQCIVFVNSVNRCKSLYQVVCDELHVPCLYTHSKMPPDERARIFDDFTHGKARLLIATELFTRGIDIRTVNVVINFDTPLTTDTYLHRIGRSGRYGHLGIAITMVAGEAEKQRFMNIDAHIKGQEHCVIHNLPMDPADIPTDLYDASVIDPGIVPELSQYQAGN</sequence>
<dbReference type="SMART" id="SM00490">
    <property type="entry name" value="HELICc"/>
    <property type="match status" value="1"/>
</dbReference>
<dbReference type="PROSITE" id="PS51194">
    <property type="entry name" value="HELICASE_CTER"/>
    <property type="match status" value="1"/>
</dbReference>
<keyword evidence="4" id="KW-0067">ATP-binding</keyword>
<dbReference type="CDD" id="cd18787">
    <property type="entry name" value="SF2_C_DEAD"/>
    <property type="match status" value="1"/>
</dbReference>
<name>A0A4Z1SSR7_GIAMU</name>
<accession>A0A4Z1SSR7</accession>
<dbReference type="GO" id="GO:0003724">
    <property type="term" value="F:RNA helicase activity"/>
    <property type="evidence" value="ECO:0007669"/>
    <property type="project" value="InterPro"/>
</dbReference>
<evidence type="ECO:0000256" key="5">
    <source>
        <dbReference type="PROSITE-ProRule" id="PRU00552"/>
    </source>
</evidence>
<dbReference type="Pfam" id="PF00271">
    <property type="entry name" value="Helicase_C"/>
    <property type="match status" value="1"/>
</dbReference>
<feature type="domain" description="Helicase ATP-binding" evidence="6">
    <location>
        <begin position="52"/>
        <end position="226"/>
    </location>
</feature>
<dbReference type="OrthoDB" id="10265785at2759"/>
<dbReference type="InterPro" id="IPR027417">
    <property type="entry name" value="P-loop_NTPase"/>
</dbReference>
<gene>
    <name evidence="9" type="ORF">GMRT_10726</name>
</gene>
<dbReference type="AlphaFoldDB" id="A0A4Z1SSR7"/>
<evidence type="ECO:0000256" key="3">
    <source>
        <dbReference type="ARBA" id="ARBA00022806"/>
    </source>
</evidence>
<dbReference type="InterPro" id="IPR001650">
    <property type="entry name" value="Helicase_C-like"/>
</dbReference>
<keyword evidence="10" id="KW-1185">Reference proteome</keyword>
<keyword evidence="3 9" id="KW-0347">Helicase</keyword>
<evidence type="ECO:0000313" key="9">
    <source>
        <dbReference type="EMBL" id="TNJ28972.1"/>
    </source>
</evidence>
<dbReference type="InterPro" id="IPR044742">
    <property type="entry name" value="DEAD/DEAH_RhlB"/>
</dbReference>
<evidence type="ECO:0000259" key="7">
    <source>
        <dbReference type="PROSITE" id="PS51194"/>
    </source>
</evidence>
<dbReference type="GO" id="GO:0005524">
    <property type="term" value="F:ATP binding"/>
    <property type="evidence" value="ECO:0007669"/>
    <property type="project" value="UniProtKB-KW"/>
</dbReference>
<dbReference type="VEuPathDB" id="GiardiaDB:GMRT_10726"/>
<dbReference type="EMBL" id="VDLU01000002">
    <property type="protein sequence ID" value="TNJ28972.1"/>
    <property type="molecule type" value="Genomic_DNA"/>
</dbReference>
<feature type="short sequence motif" description="Q motif" evidence="5">
    <location>
        <begin position="21"/>
        <end position="49"/>
    </location>
</feature>
<dbReference type="PANTHER" id="PTHR47960">
    <property type="entry name" value="DEAD-BOX ATP-DEPENDENT RNA HELICASE 50"/>
    <property type="match status" value="1"/>
</dbReference>
<dbReference type="PROSITE" id="PS51195">
    <property type="entry name" value="Q_MOTIF"/>
    <property type="match status" value="1"/>
</dbReference>
<dbReference type="InterPro" id="IPR014014">
    <property type="entry name" value="RNA_helicase_DEAD_Q_motif"/>
</dbReference>